<keyword evidence="1" id="KW-0479">Metal-binding</keyword>
<dbReference type="InterPro" id="IPR006680">
    <property type="entry name" value="Amidohydro-rel"/>
</dbReference>
<dbReference type="InterPro" id="IPR050287">
    <property type="entry name" value="MTA/SAH_deaminase"/>
</dbReference>
<dbReference type="AlphaFoldDB" id="A0A7T5VBH6"/>
<organism evidence="5 6">
    <name type="scientific">Desulfobulbus oligotrophicus</name>
    <dbReference type="NCBI Taxonomy" id="1909699"/>
    <lineage>
        <taxon>Bacteria</taxon>
        <taxon>Pseudomonadati</taxon>
        <taxon>Thermodesulfobacteriota</taxon>
        <taxon>Desulfobulbia</taxon>
        <taxon>Desulfobulbales</taxon>
        <taxon>Desulfobulbaceae</taxon>
        <taxon>Desulfobulbus</taxon>
    </lineage>
</organism>
<evidence type="ECO:0000313" key="5">
    <source>
        <dbReference type="EMBL" id="QQG64734.1"/>
    </source>
</evidence>
<protein>
    <submittedName>
        <fullName evidence="5">Amidohydrolase</fullName>
    </submittedName>
</protein>
<keyword evidence="6" id="KW-1185">Reference proteome</keyword>
<accession>A0A7T5VBH6</accession>
<name>A0A7T5VBH6_9BACT</name>
<dbReference type="SUPFAM" id="SSF51556">
    <property type="entry name" value="Metallo-dependent hydrolases"/>
    <property type="match status" value="1"/>
</dbReference>
<dbReference type="Gene3D" id="2.30.40.10">
    <property type="entry name" value="Urease, subunit C, domain 1"/>
    <property type="match status" value="1"/>
</dbReference>
<reference evidence="5 6" key="1">
    <citation type="submission" date="2020-05" db="EMBL/GenBank/DDBJ databases">
        <title>Complete genome of Desulfobulbus oligotrophicus.</title>
        <authorList>
            <person name="Podar M."/>
        </authorList>
    </citation>
    <scope>NUCLEOTIDE SEQUENCE [LARGE SCALE GENOMIC DNA]</scope>
    <source>
        <strain evidence="5 6">Prop6</strain>
    </source>
</reference>
<keyword evidence="3" id="KW-0862">Zinc</keyword>
<feature type="domain" description="Amidohydrolase-related" evidence="4">
    <location>
        <begin position="79"/>
        <end position="429"/>
    </location>
</feature>
<dbReference type="PANTHER" id="PTHR43794">
    <property type="entry name" value="AMINOHYDROLASE SSNA-RELATED"/>
    <property type="match status" value="1"/>
</dbReference>
<dbReference type="GO" id="GO:0046872">
    <property type="term" value="F:metal ion binding"/>
    <property type="evidence" value="ECO:0007669"/>
    <property type="project" value="UniProtKB-KW"/>
</dbReference>
<gene>
    <name evidence="5" type="ORF">HP555_02065</name>
</gene>
<evidence type="ECO:0000256" key="3">
    <source>
        <dbReference type="ARBA" id="ARBA00022833"/>
    </source>
</evidence>
<dbReference type="PANTHER" id="PTHR43794:SF11">
    <property type="entry name" value="AMIDOHYDROLASE-RELATED DOMAIN-CONTAINING PROTEIN"/>
    <property type="match status" value="1"/>
</dbReference>
<dbReference type="CDD" id="cd01298">
    <property type="entry name" value="ATZ_TRZ_like"/>
    <property type="match status" value="1"/>
</dbReference>
<sequence length="453" mass="48588">MSFQIQPTKVIHHLHDRTQSLMHIDLLITNTTILPFPDTEQVIAKGFVAITGTLISTVGPMSACPPTADATVISGAGQLVMPGLVNGHCHAPMTLFRGLADDLDLHTWLQTHIFPAEARQVNPEMVYWCSKLAAAEMLLSGTTTVADGYFLEDEVARACVETGIRCVAAQAVLDFPAPGVPDPAQNIKVAARFLEHWQGRDPLITPGIFAHSAYTCSNTTLQQAKELTRYHQAPLFIHVAETRDEGRHIAEPQASTPIGHLQALHLLDPDTICVHCTWATDSDLVDLTAHGCAVVTCPQSNAKLASGRMPLSAMLQQRVRLALGTDSAASNNSLDIFREMDFAAKVHKVTPCDPAAAPAGTLLHMATAGGAEALGLQNGHGTLAPGAPADLILLDLQQPHTQPFHGPRLLVYSQAGSSVRTVIVNGRIVVYDRQLRTIDLDATCDRVRTLAAG</sequence>
<proteinExistence type="predicted"/>
<dbReference type="InterPro" id="IPR032466">
    <property type="entry name" value="Metal_Hydrolase"/>
</dbReference>
<dbReference type="Proteomes" id="UP000596092">
    <property type="component" value="Chromosome"/>
</dbReference>
<dbReference type="InterPro" id="IPR011059">
    <property type="entry name" value="Metal-dep_hydrolase_composite"/>
</dbReference>
<dbReference type="KEGG" id="dog:HP555_02065"/>
<dbReference type="SUPFAM" id="SSF51338">
    <property type="entry name" value="Composite domain of metallo-dependent hydrolases"/>
    <property type="match status" value="2"/>
</dbReference>
<keyword evidence="2 5" id="KW-0378">Hydrolase</keyword>
<dbReference type="Gene3D" id="3.20.20.140">
    <property type="entry name" value="Metal-dependent hydrolases"/>
    <property type="match status" value="1"/>
</dbReference>
<evidence type="ECO:0000259" key="4">
    <source>
        <dbReference type="Pfam" id="PF01979"/>
    </source>
</evidence>
<evidence type="ECO:0000256" key="1">
    <source>
        <dbReference type="ARBA" id="ARBA00022723"/>
    </source>
</evidence>
<dbReference type="GO" id="GO:0016814">
    <property type="term" value="F:hydrolase activity, acting on carbon-nitrogen (but not peptide) bonds, in cyclic amidines"/>
    <property type="evidence" value="ECO:0007669"/>
    <property type="project" value="UniProtKB-ARBA"/>
</dbReference>
<dbReference type="FunFam" id="3.20.20.140:FF:000014">
    <property type="entry name" value="5-methylthioadenosine/S-adenosylhomocysteine deaminase"/>
    <property type="match status" value="1"/>
</dbReference>
<dbReference type="Pfam" id="PF01979">
    <property type="entry name" value="Amidohydro_1"/>
    <property type="match status" value="1"/>
</dbReference>
<evidence type="ECO:0000313" key="6">
    <source>
        <dbReference type="Proteomes" id="UP000596092"/>
    </source>
</evidence>
<dbReference type="GO" id="GO:0019239">
    <property type="term" value="F:deaminase activity"/>
    <property type="evidence" value="ECO:0007669"/>
    <property type="project" value="UniProtKB-ARBA"/>
</dbReference>
<dbReference type="EMBL" id="CP054140">
    <property type="protein sequence ID" value="QQG64734.1"/>
    <property type="molecule type" value="Genomic_DNA"/>
</dbReference>
<evidence type="ECO:0000256" key="2">
    <source>
        <dbReference type="ARBA" id="ARBA00022801"/>
    </source>
</evidence>